<dbReference type="EMBL" id="CM056743">
    <property type="protein sequence ID" value="KAJ8673767.1"/>
    <property type="molecule type" value="Genomic_DNA"/>
</dbReference>
<proteinExistence type="predicted"/>
<dbReference type="Proteomes" id="UP001239111">
    <property type="component" value="Chromosome 3"/>
</dbReference>
<accession>A0ACC2NU51</accession>
<evidence type="ECO:0000313" key="1">
    <source>
        <dbReference type="EMBL" id="KAJ8673767.1"/>
    </source>
</evidence>
<name>A0ACC2NU51_9HYME</name>
<comment type="caution">
    <text evidence="1">The sequence shown here is derived from an EMBL/GenBank/DDBJ whole genome shotgun (WGS) entry which is preliminary data.</text>
</comment>
<reference evidence="1" key="1">
    <citation type="submission" date="2023-04" db="EMBL/GenBank/DDBJ databases">
        <title>A chromosome-level genome assembly of the parasitoid wasp Eretmocerus hayati.</title>
        <authorList>
            <person name="Zhong Y."/>
            <person name="Liu S."/>
            <person name="Liu Y."/>
        </authorList>
    </citation>
    <scope>NUCLEOTIDE SEQUENCE</scope>
    <source>
        <strain evidence="1">ZJU_SS_LIU_2023</strain>
    </source>
</reference>
<organism evidence="1 2">
    <name type="scientific">Eretmocerus hayati</name>
    <dbReference type="NCBI Taxonomy" id="131215"/>
    <lineage>
        <taxon>Eukaryota</taxon>
        <taxon>Metazoa</taxon>
        <taxon>Ecdysozoa</taxon>
        <taxon>Arthropoda</taxon>
        <taxon>Hexapoda</taxon>
        <taxon>Insecta</taxon>
        <taxon>Pterygota</taxon>
        <taxon>Neoptera</taxon>
        <taxon>Endopterygota</taxon>
        <taxon>Hymenoptera</taxon>
        <taxon>Apocrita</taxon>
        <taxon>Proctotrupomorpha</taxon>
        <taxon>Chalcidoidea</taxon>
        <taxon>Aphelinidae</taxon>
        <taxon>Aphelininae</taxon>
        <taxon>Eretmocerus</taxon>
    </lineage>
</organism>
<keyword evidence="2" id="KW-1185">Reference proteome</keyword>
<gene>
    <name evidence="1" type="ORF">QAD02_005029</name>
</gene>
<sequence>MRSSEPEFHLIVKNEHIQESQWIPIWKEIVTNEIDFCAVISAVRKRQLAVDRARTPHLAGNDVRERPAPAYNQQEREKASGTGVAVQGEDGFDDADSSDDPDGEQQFGAGAHTSGIQQLPASSRSRPIARPSQTQDRPRSPINDGTALQGPGAMLANQLPVPPKRGRGRPPAAARPGVNVAAPNIHNQPYQPPVARKRRVRYQDLAPALQIQPPQFDQQHLQQVKNHQLREQSLPSQRRQNRRGERERDRRSAATRTAARWPRREWIWRARTDIATATTTSRTQTPADRI</sequence>
<evidence type="ECO:0000313" key="2">
    <source>
        <dbReference type="Proteomes" id="UP001239111"/>
    </source>
</evidence>
<protein>
    <submittedName>
        <fullName evidence="1">Uncharacterized protein</fullName>
    </submittedName>
</protein>